<protein>
    <submittedName>
        <fullName evidence="2">Helix-turn-helix domain protein</fullName>
    </submittedName>
</protein>
<evidence type="ECO:0000259" key="1">
    <source>
        <dbReference type="Pfam" id="PF12728"/>
    </source>
</evidence>
<organism evidence="2">
    <name type="scientific">Siphoviridae sp. ctvuW5</name>
    <dbReference type="NCBI Taxonomy" id="2825725"/>
    <lineage>
        <taxon>Viruses</taxon>
        <taxon>Duplodnaviria</taxon>
        <taxon>Heunggongvirae</taxon>
        <taxon>Uroviricota</taxon>
        <taxon>Caudoviricetes</taxon>
    </lineage>
</organism>
<sequence length="88" mass="10395">MEQEMITVPLSEWNDMKKRLSDIQKKVETLYNRETDYVSMSELCEWLQISRTTLWRLRSEGKIRTCLIGGKMVANKDEIQTLLNEGKI</sequence>
<dbReference type="InterPro" id="IPR041657">
    <property type="entry name" value="HTH_17"/>
</dbReference>
<evidence type="ECO:0000313" key="2">
    <source>
        <dbReference type="EMBL" id="DAF86786.1"/>
    </source>
</evidence>
<dbReference type="Pfam" id="PF12728">
    <property type="entry name" value="HTH_17"/>
    <property type="match status" value="1"/>
</dbReference>
<feature type="domain" description="Helix-turn-helix" evidence="1">
    <location>
        <begin position="38"/>
        <end position="85"/>
    </location>
</feature>
<accession>A0A8S5TX55</accession>
<name>A0A8S5TX55_9CAUD</name>
<dbReference type="EMBL" id="BK015953">
    <property type="protein sequence ID" value="DAF86786.1"/>
    <property type="molecule type" value="Genomic_DNA"/>
</dbReference>
<reference evidence="2" key="1">
    <citation type="journal article" date="2021" name="Proc. Natl. Acad. Sci. U.S.A.">
        <title>A Catalog of Tens of Thousands of Viruses from Human Metagenomes Reveals Hidden Associations with Chronic Diseases.</title>
        <authorList>
            <person name="Tisza M.J."/>
            <person name="Buck C.B."/>
        </authorList>
    </citation>
    <scope>NUCLEOTIDE SEQUENCE</scope>
    <source>
        <strain evidence="2">CtvuW5</strain>
    </source>
</reference>
<proteinExistence type="predicted"/>